<dbReference type="Gene3D" id="2.160.20.10">
    <property type="entry name" value="Single-stranded right-handed beta-helix, Pectin lyase-like"/>
    <property type="match status" value="1"/>
</dbReference>
<name>A0ABV7S2D5_9RHOB</name>
<reference evidence="2" key="1">
    <citation type="journal article" date="2019" name="Int. J. Syst. Evol. Microbiol.">
        <title>The Global Catalogue of Microorganisms (GCM) 10K type strain sequencing project: providing services to taxonomists for standard genome sequencing and annotation.</title>
        <authorList>
            <consortium name="The Broad Institute Genomics Platform"/>
            <consortium name="The Broad Institute Genome Sequencing Center for Infectious Disease"/>
            <person name="Wu L."/>
            <person name="Ma J."/>
        </authorList>
    </citation>
    <scope>NUCLEOTIDE SEQUENCE [LARGE SCALE GENOMIC DNA]</scope>
    <source>
        <strain evidence="2">VKM B-3226</strain>
    </source>
</reference>
<dbReference type="Proteomes" id="UP001595596">
    <property type="component" value="Unassembled WGS sequence"/>
</dbReference>
<proteinExistence type="predicted"/>
<comment type="caution">
    <text evidence="1">The sequence shown here is derived from an EMBL/GenBank/DDBJ whole genome shotgun (WGS) entry which is preliminary data.</text>
</comment>
<protein>
    <submittedName>
        <fullName evidence="1">DUF6519 domain-containing protein</fullName>
    </submittedName>
</protein>
<accession>A0ABV7S2D5</accession>
<dbReference type="EMBL" id="JBHRXE010000055">
    <property type="protein sequence ID" value="MFC3571259.1"/>
    <property type="molecule type" value="Genomic_DNA"/>
</dbReference>
<dbReference type="RefSeq" id="WP_379032929.1">
    <property type="nucleotide sequence ID" value="NZ_JBHRXE010000055.1"/>
</dbReference>
<dbReference type="SUPFAM" id="SSF51126">
    <property type="entry name" value="Pectin lyase-like"/>
    <property type="match status" value="1"/>
</dbReference>
<dbReference type="InterPro" id="IPR012334">
    <property type="entry name" value="Pectin_lyas_fold"/>
</dbReference>
<evidence type="ECO:0000313" key="2">
    <source>
        <dbReference type="Proteomes" id="UP001595596"/>
    </source>
</evidence>
<sequence>MTGDFSRWRGLNAKHRGYSGVLMQQGRLYTDSDWNENTAIQTERMESALARVIGPGGTPKTAPGFAITAGAGGFGIGAGSYWVDGVRVENPAPISYADQGGGLNLEPLTEIVQDGAEMLIHLELRKDEVSALQDGLLADPALSGIDTAVRERAHWRVAIRPVTLTDAERTEIVARAGCGHAPDFPDWRPGTGRMSAGTAPAADLPDDSDCLIPPDAGYLSQENQLYRVQIVRGGTRAQARFVWSRENGSVAARLGRDEGGAFILLGAREDEALGFPSGGWVEVLDDRDAALGRPGTFTRMTLTEGVATFSPGIGNFDQMVNPRVRRWDHGGASALGLPLTAAPTLLERGVQVAFTDGSYVAGDAWMFEARAATGEARWPPCPGAADAAVPPMTWGVRRVPLALARRAGDGIAQITDLRATFPALTCLQAEDVGYDDSATGLGAETVQEAIEALAGRSGQGLCTALVRNRDELRAAVEALRPGQSIRLCLAGGNFQLQQTLPLTRLGHVIVQGTGPQTVVSVAEGEAALLFEGCASVRVADLSVNGGPNGNGSGRHGALTMLGCGDVTVERVRAGCRSGLDRASACIASIGRLGRRQELRIRDCVLKPGQAQIGVQVVGASRIIVEDNLIRPAAASPGLPALRIAADARQRALIGRGLLRFSTARDSSWPALTVRRARNPFSDEPPDQLDEIDEERFYFDGQAIEIPMYRGGVALRMLPGFGPALARALAANSKSRIVDPREMRRHLRNLLSEAAGHGGRAVIAGRTVNLLPDKHFRLAQTPFLAQGIVIGGDTVEEARITGNRIEAANDGIRIAASGRGDPREPIWRSRPPANRIAHAVVSGNTITLNPLSSATPAHGLFLGHVARASVGQNSVAMAEGLFPVEAPAPHFGICQFGWRGQLLTICENHVTGMDTGIAVIPGLADIVRGVWRLRDNAALRTRRAYVTAQAVDVI</sequence>
<gene>
    <name evidence="1" type="ORF">ACFOMP_17545</name>
</gene>
<dbReference type="InterPro" id="IPR011050">
    <property type="entry name" value="Pectin_lyase_fold/virulence"/>
</dbReference>
<evidence type="ECO:0000313" key="1">
    <source>
        <dbReference type="EMBL" id="MFC3571259.1"/>
    </source>
</evidence>
<dbReference type="Pfam" id="PF20129">
    <property type="entry name" value="DUF6519"/>
    <property type="match status" value="2"/>
</dbReference>
<organism evidence="1 2">
    <name type="scientific">Paracoccus simplex</name>
    <dbReference type="NCBI Taxonomy" id="2086346"/>
    <lineage>
        <taxon>Bacteria</taxon>
        <taxon>Pseudomonadati</taxon>
        <taxon>Pseudomonadota</taxon>
        <taxon>Alphaproteobacteria</taxon>
        <taxon>Rhodobacterales</taxon>
        <taxon>Paracoccaceae</taxon>
        <taxon>Paracoccus</taxon>
    </lineage>
</organism>
<keyword evidence="2" id="KW-1185">Reference proteome</keyword>
<dbReference type="InterPro" id="IPR045392">
    <property type="entry name" value="DUF6519"/>
</dbReference>